<dbReference type="RefSeq" id="WP_186992476.1">
    <property type="nucleotide sequence ID" value="NZ_JACOOS010000013.1"/>
</dbReference>
<dbReference type="Gene3D" id="1.10.10.1400">
    <property type="entry name" value="Terminase, small subunit, N-terminal DNA-binding domain, HTH motif"/>
    <property type="match status" value="1"/>
</dbReference>
<dbReference type="PANTHER" id="PTHR41328">
    <property type="entry name" value="TERMINASE SMALL SUBUNIT-RELATED"/>
    <property type="match status" value="1"/>
</dbReference>
<dbReference type="InterPro" id="IPR052404">
    <property type="entry name" value="SPP1-like_terminase"/>
</dbReference>
<evidence type="ECO:0000313" key="6">
    <source>
        <dbReference type="Proteomes" id="UP000635828"/>
    </source>
</evidence>
<reference evidence="5 6" key="1">
    <citation type="submission" date="2020-08" db="EMBL/GenBank/DDBJ databases">
        <title>Genome public.</title>
        <authorList>
            <person name="Liu C."/>
            <person name="Sun Q."/>
        </authorList>
    </citation>
    <scope>NUCLEOTIDE SEQUENCE [LARGE SCALE GENOMIC DNA]</scope>
    <source>
        <strain evidence="5 6">NSJ-7</strain>
    </source>
</reference>
<keyword evidence="6" id="KW-1185">Reference proteome</keyword>
<evidence type="ECO:0000256" key="1">
    <source>
        <dbReference type="ARBA" id="ARBA00022612"/>
    </source>
</evidence>
<evidence type="ECO:0000256" key="2">
    <source>
        <dbReference type="ARBA" id="ARBA00023219"/>
    </source>
</evidence>
<feature type="region of interest" description="Disordered" evidence="3">
    <location>
        <begin position="33"/>
        <end position="63"/>
    </location>
</feature>
<dbReference type="InterPro" id="IPR005335">
    <property type="entry name" value="Terminase_ssu"/>
</dbReference>
<accession>A0ABR7FSS0</accession>
<dbReference type="InterPro" id="IPR038713">
    <property type="entry name" value="Terminase_Gp1_N_sf"/>
</dbReference>
<dbReference type="InterPro" id="IPR018925">
    <property type="entry name" value="XtmA-like_N"/>
</dbReference>
<name>A0ABR7FSS0_9FIRM</name>
<evidence type="ECO:0000256" key="3">
    <source>
        <dbReference type="SAM" id="MobiDB-lite"/>
    </source>
</evidence>
<dbReference type="PANTHER" id="PTHR41328:SF3">
    <property type="entry name" value="PBSX PHAGE TERMINASE SMALL SUBUNIT"/>
    <property type="match status" value="1"/>
</dbReference>
<protein>
    <submittedName>
        <fullName evidence="5">Terminase small subunit</fullName>
    </submittedName>
</protein>
<organism evidence="5 6">
    <name type="scientific">Anaerostipes hominis</name>
    <name type="common">ex Liu et al. 2021</name>
    <dbReference type="NCBI Taxonomy" id="2763018"/>
    <lineage>
        <taxon>Bacteria</taxon>
        <taxon>Bacillati</taxon>
        <taxon>Bacillota</taxon>
        <taxon>Clostridia</taxon>
        <taxon>Lachnospirales</taxon>
        <taxon>Lachnospiraceae</taxon>
        <taxon>Anaerostipes</taxon>
    </lineage>
</organism>
<dbReference type="Proteomes" id="UP000635828">
    <property type="component" value="Unassembled WGS sequence"/>
</dbReference>
<sequence>MPRSRSPDSIKAEQMYKQGMNLVDIAKEIGKPPGTVRRWKSTQGWDSERSGKKANVRKQETEQKEAIAPEVEQVVNNPDLTDKQRLFCLQYVRCFNATKAYQKAYGCRYETALTNGPGLLRNTRIKEEIQQLKQGRLNKAMLEGSDVFQWYLDIARADITDFADFGNMEIETDNGPMTISYVNIKNAGEVDGTLLSEVSKGKDGVKVKLADRMKAIQWISDHMDLATPEQQEKVKLLQAQRRKLESDKDDGENDQVVIINDV</sequence>
<feature type="domain" description="PBSX phage terminase small subunit-like N-terminal" evidence="4">
    <location>
        <begin position="1"/>
        <end position="55"/>
    </location>
</feature>
<proteinExistence type="predicted"/>
<evidence type="ECO:0000313" key="5">
    <source>
        <dbReference type="EMBL" id="MBC5678204.1"/>
    </source>
</evidence>
<dbReference type="Pfam" id="PF03592">
    <property type="entry name" value="Terminase_2"/>
    <property type="match status" value="1"/>
</dbReference>
<keyword evidence="2" id="KW-0231">Viral genome packaging</keyword>
<gene>
    <name evidence="5" type="ORF">H8S22_11505</name>
</gene>
<feature type="compositionally biased region" description="Basic and acidic residues" evidence="3">
    <location>
        <begin position="46"/>
        <end position="63"/>
    </location>
</feature>
<comment type="caution">
    <text evidence="5">The sequence shown here is derived from an EMBL/GenBank/DDBJ whole genome shotgun (WGS) entry which is preliminary data.</text>
</comment>
<keyword evidence="1" id="KW-1188">Viral release from host cell</keyword>
<dbReference type="EMBL" id="JACOOS010000013">
    <property type="protein sequence ID" value="MBC5678204.1"/>
    <property type="molecule type" value="Genomic_DNA"/>
</dbReference>
<evidence type="ECO:0000259" key="4">
    <source>
        <dbReference type="Pfam" id="PF10668"/>
    </source>
</evidence>
<dbReference type="Pfam" id="PF10668">
    <property type="entry name" value="Phage_terminase"/>
    <property type="match status" value="1"/>
</dbReference>